<accession>A0A9E8G691</accession>
<evidence type="ECO:0000313" key="1">
    <source>
        <dbReference type="EMBL" id="UZT28917.1"/>
    </source>
</evidence>
<reference evidence="1" key="1">
    <citation type="submission" date="2022-10" db="EMBL/GenBank/DDBJ databases">
        <title>Genomics discovery of giant fungal viruses from subsurface oceanic crustal fluids.</title>
        <authorList>
            <person name="Bhattacharjee A.S."/>
            <person name="Schulz F."/>
            <person name="Woyke T."/>
            <person name="Orcutt B.N."/>
            <person name="Matinez Martinez J."/>
        </authorList>
    </citation>
    <scope>NUCLEOTIDE SEQUENCE</scope>
    <source>
        <strain evidence="1">VSAG1.JdFR</strain>
        <strain evidence="2">VSAG8.JdFR</strain>
    </source>
</reference>
<protein>
    <submittedName>
        <fullName evidence="1">Uncharacterized protein</fullName>
    </submittedName>
</protein>
<dbReference type="EMBL" id="OP765507">
    <property type="protein sequence ID" value="UZT28917.1"/>
    <property type="molecule type" value="Genomic_DNA"/>
</dbReference>
<proteinExistence type="predicted"/>
<name>A0A9E8G691_9VIRU</name>
<evidence type="ECO:0000313" key="2">
    <source>
        <dbReference type="EMBL" id="UZT29285.1"/>
    </source>
</evidence>
<sequence length="78" mass="8611">MNDKLFFLVIILIFSLISSLFVSNKEGFDNIHTLSLDESKFYPEACGNTVSFSGSLGCPSLTNDNINTLISRGNNNNF</sequence>
<dbReference type="EMBL" id="OP765584">
    <property type="protein sequence ID" value="UZT29285.1"/>
    <property type="molecule type" value="Genomic_DNA"/>
</dbReference>
<organism evidence="1">
    <name type="scientific">Nucleocytoviricota sp</name>
    <dbReference type="NCBI Taxonomy" id="2809609"/>
    <lineage>
        <taxon>Viruses</taxon>
        <taxon>Varidnaviria</taxon>
        <taxon>Bamfordvirae</taxon>
        <taxon>Nucleocytoviricota</taxon>
    </lineage>
</organism>